<proteinExistence type="predicted"/>
<protein>
    <submittedName>
        <fullName evidence="4">Thiosulfate sulfurtransferase</fullName>
    </submittedName>
</protein>
<keyword evidence="2" id="KW-0677">Repeat</keyword>
<dbReference type="InterPro" id="IPR036873">
    <property type="entry name" value="Rhodanese-like_dom_sf"/>
</dbReference>
<dbReference type="Pfam" id="PF00581">
    <property type="entry name" value="Rhodanese"/>
    <property type="match status" value="2"/>
</dbReference>
<dbReference type="PANTHER" id="PTHR11364:SF27">
    <property type="entry name" value="SULFURTRANSFERASE"/>
    <property type="match status" value="1"/>
</dbReference>
<dbReference type="InterPro" id="IPR045078">
    <property type="entry name" value="TST/MPST-like"/>
</dbReference>
<dbReference type="RefSeq" id="WP_006713993.1">
    <property type="nucleotide sequence ID" value="NZ_AFWF01000257.1"/>
</dbReference>
<keyword evidence="5" id="KW-1185">Reference proteome</keyword>
<reference evidence="4 5" key="1">
    <citation type="journal article" date="2012" name="Int. J. Syst. Evol. Microbiol.">
        <title>Vibrio caribbeanicus sp. nov., isolated from the marine sponge Scleritoderma cyanea.</title>
        <authorList>
            <person name="Hoffmann M."/>
            <person name="Monday S.R."/>
            <person name="Allard M.W."/>
            <person name="Strain E.A."/>
            <person name="Whittaker P."/>
            <person name="Naum M."/>
            <person name="McCarthy P.J."/>
            <person name="Lopez J.V."/>
            <person name="Fischer M."/>
            <person name="Brown E.W."/>
        </authorList>
    </citation>
    <scope>NUCLEOTIDE SEQUENCE [LARGE SCALE GENOMIC DNA]</scope>
    <source>
        <strain evidence="4 5">ATCC 700023</strain>
    </source>
</reference>
<dbReference type="CDD" id="cd01448">
    <property type="entry name" value="TST_Repeat_1"/>
    <property type="match status" value="1"/>
</dbReference>
<dbReference type="PROSITE" id="PS50206">
    <property type="entry name" value="RHODANESE_3"/>
    <property type="match status" value="2"/>
</dbReference>
<dbReference type="EMBL" id="AFWF01000257">
    <property type="protein sequence ID" value="EGU33915.1"/>
    <property type="molecule type" value="Genomic_DNA"/>
</dbReference>
<feature type="domain" description="Rhodanese" evidence="3">
    <location>
        <begin position="47"/>
        <end position="136"/>
    </location>
</feature>
<gene>
    <name evidence="4" type="ORF">VII00023_17319</name>
</gene>
<evidence type="ECO:0000313" key="4">
    <source>
        <dbReference type="EMBL" id="EGU33915.1"/>
    </source>
</evidence>
<dbReference type="SUPFAM" id="SSF52821">
    <property type="entry name" value="Rhodanese/Cell cycle control phosphatase"/>
    <property type="match status" value="2"/>
</dbReference>
<dbReference type="PANTHER" id="PTHR11364">
    <property type="entry name" value="THIOSULFATE SULFERTANSFERASE"/>
    <property type="match status" value="1"/>
</dbReference>
<dbReference type="OrthoDB" id="9781034at2"/>
<dbReference type="Gene3D" id="3.40.250.10">
    <property type="entry name" value="Rhodanese-like domain"/>
    <property type="match status" value="2"/>
</dbReference>
<feature type="domain" description="Rhodanese" evidence="3">
    <location>
        <begin position="166"/>
        <end position="281"/>
    </location>
</feature>
<evidence type="ECO:0000256" key="1">
    <source>
        <dbReference type="ARBA" id="ARBA00022679"/>
    </source>
</evidence>
<dbReference type="AlphaFoldDB" id="F9S677"/>
<organism evidence="4 5">
    <name type="scientific">Vibrio ichthyoenteri ATCC 700023</name>
    <dbReference type="NCBI Taxonomy" id="870968"/>
    <lineage>
        <taxon>Bacteria</taxon>
        <taxon>Pseudomonadati</taxon>
        <taxon>Pseudomonadota</taxon>
        <taxon>Gammaproteobacteria</taxon>
        <taxon>Vibrionales</taxon>
        <taxon>Vibrionaceae</taxon>
        <taxon>Vibrio</taxon>
    </lineage>
</organism>
<evidence type="ECO:0000256" key="2">
    <source>
        <dbReference type="ARBA" id="ARBA00022737"/>
    </source>
</evidence>
<dbReference type="Proteomes" id="UP000004605">
    <property type="component" value="Unassembled WGS sequence"/>
</dbReference>
<name>F9S677_9VIBR</name>
<dbReference type="InterPro" id="IPR001763">
    <property type="entry name" value="Rhodanese-like_dom"/>
</dbReference>
<dbReference type="SMART" id="SM00450">
    <property type="entry name" value="RHOD"/>
    <property type="match status" value="2"/>
</dbReference>
<dbReference type="CDD" id="cd01449">
    <property type="entry name" value="TST_Repeat_2"/>
    <property type="match status" value="1"/>
</dbReference>
<evidence type="ECO:0000313" key="5">
    <source>
        <dbReference type="Proteomes" id="UP000004605"/>
    </source>
</evidence>
<dbReference type="GO" id="GO:0004792">
    <property type="term" value="F:thiosulfate-cyanide sulfurtransferase activity"/>
    <property type="evidence" value="ECO:0007669"/>
    <property type="project" value="TreeGrafter"/>
</dbReference>
<sequence>MTLSISSPVVTAQWLYQQFENPNLVILDASIEFQIPSECAKDKDNLIPHSIRFDYDTQFCDPDSSLPHMMPCETRFNQLAQQIGLNNDSIIVVYDNSGTFASPRAWWMLKAMGHQQVFVLDGGLTEWKQYGLPTVTQYRQTSTGNFTGKLNPNYFVDAAYVEQKISSDNSLTIDARGQARFLGQIPEPRAGVRSGHIPNAVCLPFAELIDGHKLKSIEQLIPIVQQTIATGKQEYLFSCGSGVTACILLLAASMVGYDIKQLKVYDGSWTEWGSNPQLPIESS</sequence>
<evidence type="ECO:0000259" key="3">
    <source>
        <dbReference type="PROSITE" id="PS50206"/>
    </source>
</evidence>
<accession>F9S677</accession>
<keyword evidence="1 4" id="KW-0808">Transferase</keyword>
<comment type="caution">
    <text evidence="4">The sequence shown here is derived from an EMBL/GenBank/DDBJ whole genome shotgun (WGS) entry which is preliminary data.</text>
</comment>